<keyword evidence="2" id="KW-1185">Reference proteome</keyword>
<dbReference type="RefSeq" id="WP_379781139.1">
    <property type="nucleotide sequence ID" value="NZ_JBHSWW010000103.1"/>
</dbReference>
<evidence type="ECO:0000313" key="2">
    <source>
        <dbReference type="Proteomes" id="UP001596442"/>
    </source>
</evidence>
<evidence type="ECO:0000313" key="1">
    <source>
        <dbReference type="EMBL" id="MFC6753488.1"/>
    </source>
</evidence>
<dbReference type="AlphaFoldDB" id="A0ABD5SAG3"/>
<protein>
    <submittedName>
        <fullName evidence="1">Uncharacterized protein</fullName>
    </submittedName>
</protein>
<sequence>MDEIEISVTAECADGTKFGRLINLPSDEARLTDNNIDDDRESFFDESFPGLDSDSALHRDGPNPFGPGDKIQFRITSGDCDLQAGSSVMVQVIHIPSETIIVEETLIAS</sequence>
<dbReference type="EMBL" id="JBHSWW010000103">
    <property type="protein sequence ID" value="MFC6753488.1"/>
    <property type="molecule type" value="Genomic_DNA"/>
</dbReference>
<proteinExistence type="predicted"/>
<name>A0ABD5SAG3_9EURY</name>
<accession>A0ABD5SAG3</accession>
<organism evidence="1 2">
    <name type="scientific">Halorubrum tibetense</name>
    <dbReference type="NCBI Taxonomy" id="175631"/>
    <lineage>
        <taxon>Archaea</taxon>
        <taxon>Methanobacteriati</taxon>
        <taxon>Methanobacteriota</taxon>
        <taxon>Stenosarchaea group</taxon>
        <taxon>Halobacteria</taxon>
        <taxon>Halobacteriales</taxon>
        <taxon>Haloferacaceae</taxon>
        <taxon>Halorubrum</taxon>
    </lineage>
</organism>
<reference evidence="1 2" key="1">
    <citation type="journal article" date="2019" name="Int. J. Syst. Evol. Microbiol.">
        <title>The Global Catalogue of Microorganisms (GCM) 10K type strain sequencing project: providing services to taxonomists for standard genome sequencing and annotation.</title>
        <authorList>
            <consortium name="The Broad Institute Genomics Platform"/>
            <consortium name="The Broad Institute Genome Sequencing Center for Infectious Disease"/>
            <person name="Wu L."/>
            <person name="Ma J."/>
        </authorList>
    </citation>
    <scope>NUCLEOTIDE SEQUENCE [LARGE SCALE GENOMIC DNA]</scope>
    <source>
        <strain evidence="1 2">CGMCC 1.3239</strain>
    </source>
</reference>
<dbReference type="Proteomes" id="UP001596442">
    <property type="component" value="Unassembled WGS sequence"/>
</dbReference>
<gene>
    <name evidence="1" type="ORF">ACFQEU_08435</name>
</gene>
<comment type="caution">
    <text evidence="1">The sequence shown here is derived from an EMBL/GenBank/DDBJ whole genome shotgun (WGS) entry which is preliminary data.</text>
</comment>